<name>A0ABY7URL4_9RHOB</name>
<evidence type="ECO:0000256" key="2">
    <source>
        <dbReference type="SAM" id="SignalP"/>
    </source>
</evidence>
<accession>A0ABY7URL4</accession>
<dbReference type="RefSeq" id="WP_273743430.1">
    <property type="nucleotide sequence ID" value="NZ_CP117466.1"/>
</dbReference>
<feature type="compositionally biased region" description="Pro residues" evidence="1">
    <location>
        <begin position="76"/>
        <end position="90"/>
    </location>
</feature>
<keyword evidence="2" id="KW-0732">Signal</keyword>
<sequence>MIQRRSQLTARLGALTMTACLIAAQAGAQGNTGGIPTAQDIWRHLPPLPGQAAAPEPQPAPEAPPAPRPERAAPVEPAPRTPVAVAPPSPPVAAPVPVPVAPSPAPVPVPVPVPVAPSPVPVSPPGAPVFTQPPATTAPVPWNGIPAATPSFGSRTLAQARVVIHYPERGGFERSQEISRLLRALGTAEVETRPVRYAVDRQSIRYFQDADREVSGTIADLIGGGGRATVADFTFFRPTPRDGTIEIWLP</sequence>
<proteinExistence type="predicted"/>
<feature type="chain" id="PRO_5046565944" evidence="2">
    <location>
        <begin position="29"/>
        <end position="250"/>
    </location>
</feature>
<feature type="signal peptide" evidence="2">
    <location>
        <begin position="1"/>
        <end position="28"/>
    </location>
</feature>
<protein>
    <submittedName>
        <fullName evidence="3">Uncharacterized protein</fullName>
    </submittedName>
</protein>
<evidence type="ECO:0000256" key="1">
    <source>
        <dbReference type="SAM" id="MobiDB-lite"/>
    </source>
</evidence>
<gene>
    <name evidence="3" type="ORF">PRL19_14935</name>
</gene>
<keyword evidence="4" id="KW-1185">Reference proteome</keyword>
<feature type="region of interest" description="Disordered" evidence="1">
    <location>
        <begin position="29"/>
        <end position="90"/>
    </location>
</feature>
<evidence type="ECO:0000313" key="4">
    <source>
        <dbReference type="Proteomes" id="UP001216899"/>
    </source>
</evidence>
<reference evidence="3 4" key="1">
    <citation type="submission" date="2023-02" db="EMBL/GenBank/DDBJ databases">
        <title>Whole genome sequenc of Paracoccus marcusii MBLB0836.</title>
        <authorList>
            <person name="Seo M.-J."/>
            <person name="Cho E.-S."/>
            <person name="Hwang C.Y."/>
        </authorList>
    </citation>
    <scope>NUCLEOTIDE SEQUENCE [LARGE SCALE GENOMIC DNA]</scope>
    <source>
        <strain evidence="3 4">MBLB0836</strain>
    </source>
</reference>
<organism evidence="3 4">
    <name type="scientific">Paracoccus marcusii</name>
    <dbReference type="NCBI Taxonomy" id="59779"/>
    <lineage>
        <taxon>Bacteria</taxon>
        <taxon>Pseudomonadati</taxon>
        <taxon>Pseudomonadota</taxon>
        <taxon>Alphaproteobacteria</taxon>
        <taxon>Rhodobacterales</taxon>
        <taxon>Paracoccaceae</taxon>
        <taxon>Paracoccus</taxon>
    </lineage>
</organism>
<evidence type="ECO:0000313" key="3">
    <source>
        <dbReference type="EMBL" id="WDA12555.1"/>
    </source>
</evidence>
<feature type="compositionally biased region" description="Pro residues" evidence="1">
    <location>
        <begin position="56"/>
        <end position="67"/>
    </location>
</feature>
<dbReference type="EMBL" id="CP117466">
    <property type="protein sequence ID" value="WDA12555.1"/>
    <property type="molecule type" value="Genomic_DNA"/>
</dbReference>
<dbReference type="Proteomes" id="UP001216899">
    <property type="component" value="Chromosome"/>
</dbReference>